<dbReference type="InterPro" id="IPR019050">
    <property type="entry name" value="FDF_dom"/>
</dbReference>
<dbReference type="InterPro" id="IPR034107">
    <property type="entry name" value="Lsm16_N"/>
</dbReference>
<protein>
    <recommendedName>
        <fullName evidence="3">Enhancer of mRNA-decapping protein 3</fullName>
    </recommendedName>
    <alternativeName>
        <fullName evidence="5">YjeF domain-containing protein 1</fullName>
    </alternativeName>
</protein>
<dbReference type="Gene3D" id="2.30.30.100">
    <property type="match status" value="1"/>
</dbReference>
<sequence length="512" mass="56492">MASDWLGSLVSINCGPTLGVYQGEVAFVDQSSQTISLRHPFHNGIKCPVPEVTFSAMDIKELKILDIRNGSTSAPAHVGSAPVAVPKGDPRSMENVNSPQHCSKSYGERHLEVPGQSKGFRRRHNSWSSSSRGANQATPKKNGVKNGQMKHRDDECFGDGMDEGLDTDFDFEGNLALFDKAAVFSEIDTSERRNGARSRGTPQEQTPSRYRHDENILEAKPIVYRQITVPQHGAKEYCTDSGLVVPSITYELHKRLLSCCRAPWPLSGAKTRDDWSLRQSDGTYVAGWSQQGAQGISCGRHLANHEVEVILFLPNFVKMLDSVTNELTLFSKTGGKQVSSVKDLPDTPVDLIINCLDCHENTFLMDQPWYRAAADWANQNRAPVLSLDPPASGQRQAVEAKWSLSLCLPLALAEGAGRVYLCDIGIPRQVFQEVGIKVPLSFWVQICHPPALCVVARMSGTPLPFTAGSVVFPSVSHYSPLLFTRQHADRTFREHTVLLKTCVHTLGFAYYT</sequence>
<evidence type="ECO:0000259" key="7">
    <source>
        <dbReference type="PROSITE" id="PS51385"/>
    </source>
</evidence>
<dbReference type="Pfam" id="PF12701">
    <property type="entry name" value="LSM14"/>
    <property type="match status" value="1"/>
</dbReference>
<dbReference type="GO" id="GO:0031087">
    <property type="term" value="P:deadenylation-independent decapping of nuclear-transcribed mRNA"/>
    <property type="evidence" value="ECO:0007669"/>
    <property type="project" value="InterPro"/>
</dbReference>
<dbReference type="GO" id="GO:0000932">
    <property type="term" value="C:P-body"/>
    <property type="evidence" value="ECO:0007669"/>
    <property type="project" value="UniProtKB-SubCell"/>
</dbReference>
<comment type="subcellular location">
    <subcellularLocation>
        <location evidence="1">Cytoplasm</location>
        <location evidence="1">P-body</location>
    </subcellularLocation>
</comment>
<dbReference type="InterPro" id="IPR025609">
    <property type="entry name" value="Lsm14-like_N"/>
</dbReference>
<feature type="compositionally biased region" description="Polar residues" evidence="6">
    <location>
        <begin position="94"/>
        <end position="103"/>
    </location>
</feature>
<feature type="region of interest" description="Disordered" evidence="6">
    <location>
        <begin position="189"/>
        <end position="209"/>
    </location>
</feature>
<dbReference type="PANTHER" id="PTHR13612:SF0">
    <property type="entry name" value="ENHANCER OF MRNA-DECAPPING PROTEIN 3"/>
    <property type="match status" value="1"/>
</dbReference>
<evidence type="ECO:0000256" key="1">
    <source>
        <dbReference type="ARBA" id="ARBA00004201"/>
    </source>
</evidence>
<dbReference type="EMBL" id="SWLE01000004">
    <property type="protein sequence ID" value="TNN00268.1"/>
    <property type="molecule type" value="Genomic_DNA"/>
</dbReference>
<dbReference type="PANTHER" id="PTHR13612">
    <property type="entry name" value="ENHANCER OF MRNA-DECAPPING PROTEIN 3"/>
    <property type="match status" value="1"/>
</dbReference>
<comment type="similarity">
    <text evidence="2">Belongs to the EDC3 family.</text>
</comment>
<gene>
    <name evidence="9" type="ORF">fugu_011514</name>
</gene>
<feature type="domain" description="YjeF N-terminal" evidence="7">
    <location>
        <begin position="292"/>
        <end position="432"/>
    </location>
</feature>
<evidence type="ECO:0000256" key="3">
    <source>
        <dbReference type="ARBA" id="ARBA00015797"/>
    </source>
</evidence>
<dbReference type="SMART" id="SM01271">
    <property type="entry name" value="LSM14"/>
    <property type="match status" value="1"/>
</dbReference>
<comment type="caution">
    <text evidence="9">The sequence shown here is derived from an EMBL/GenBank/DDBJ whole genome shotgun (WGS) entry which is preliminary data.</text>
</comment>
<dbReference type="Gene3D" id="3.40.50.10260">
    <property type="entry name" value="YjeF N-terminal domain"/>
    <property type="match status" value="1"/>
</dbReference>
<dbReference type="SMART" id="SM01199">
    <property type="entry name" value="FDF"/>
    <property type="match status" value="1"/>
</dbReference>
<dbReference type="InterPro" id="IPR004443">
    <property type="entry name" value="YjeF_N_dom"/>
</dbReference>
<dbReference type="Proteomes" id="UP000516260">
    <property type="component" value="Chromosome 12"/>
</dbReference>
<evidence type="ECO:0000313" key="9">
    <source>
        <dbReference type="EMBL" id="TNN00268.1"/>
    </source>
</evidence>
<dbReference type="FunFam" id="2.30.30.100:FF:000026">
    <property type="entry name" value="Enhancer of mRNA-decapping protein 3"/>
    <property type="match status" value="1"/>
</dbReference>
<keyword evidence="10" id="KW-1185">Reference proteome</keyword>
<evidence type="ECO:0000256" key="5">
    <source>
        <dbReference type="ARBA" id="ARBA00032192"/>
    </source>
</evidence>
<dbReference type="Pfam" id="PF03853">
    <property type="entry name" value="YjeF_N"/>
    <property type="match status" value="1"/>
</dbReference>
<feature type="domain" description="DFDF" evidence="8">
    <location>
        <begin position="157"/>
        <end position="193"/>
    </location>
</feature>
<dbReference type="GO" id="GO:0003729">
    <property type="term" value="F:mRNA binding"/>
    <property type="evidence" value="ECO:0007669"/>
    <property type="project" value="InterPro"/>
</dbReference>
<dbReference type="Pfam" id="PF09532">
    <property type="entry name" value="FDF"/>
    <property type="match status" value="1"/>
</dbReference>
<dbReference type="InterPro" id="IPR036652">
    <property type="entry name" value="YjeF_N_dom_sf"/>
</dbReference>
<evidence type="ECO:0000259" key="8">
    <source>
        <dbReference type="PROSITE" id="PS51512"/>
    </source>
</evidence>
<proteinExistence type="inferred from homology"/>
<accession>A0A4Z2C7T6</accession>
<feature type="region of interest" description="Disordered" evidence="6">
    <location>
        <begin position="71"/>
        <end position="153"/>
    </location>
</feature>
<reference evidence="9 10" key="1">
    <citation type="submission" date="2019-04" db="EMBL/GenBank/DDBJ databases">
        <title>The sequence and de novo assembly of Takifugu bimaculatus genome using PacBio and Hi-C technologies.</title>
        <authorList>
            <person name="Xu P."/>
            <person name="Liu B."/>
            <person name="Zhou Z."/>
        </authorList>
    </citation>
    <scope>NUCLEOTIDE SEQUENCE [LARGE SCALE GENOMIC DNA]</scope>
    <source>
        <strain evidence="9">TB-2018</strain>
        <tissue evidence="9">Muscle</tissue>
    </source>
</reference>
<name>A0A4Z2C7T6_9TELE</name>
<dbReference type="AlphaFoldDB" id="A0A4Z2C7T6"/>
<evidence type="ECO:0000313" key="10">
    <source>
        <dbReference type="Proteomes" id="UP000516260"/>
    </source>
</evidence>
<organism evidence="9 10">
    <name type="scientific">Takifugu bimaculatus</name>
    <dbReference type="NCBI Taxonomy" id="433685"/>
    <lineage>
        <taxon>Eukaryota</taxon>
        <taxon>Metazoa</taxon>
        <taxon>Chordata</taxon>
        <taxon>Craniata</taxon>
        <taxon>Vertebrata</taxon>
        <taxon>Euteleostomi</taxon>
        <taxon>Actinopterygii</taxon>
        <taxon>Neopterygii</taxon>
        <taxon>Teleostei</taxon>
        <taxon>Neoteleostei</taxon>
        <taxon>Acanthomorphata</taxon>
        <taxon>Eupercaria</taxon>
        <taxon>Tetraodontiformes</taxon>
        <taxon>Tetradontoidea</taxon>
        <taxon>Tetraodontidae</taxon>
        <taxon>Takifugu</taxon>
    </lineage>
</organism>
<dbReference type="InterPro" id="IPR025762">
    <property type="entry name" value="DFDF"/>
</dbReference>
<evidence type="ECO:0000256" key="4">
    <source>
        <dbReference type="ARBA" id="ARBA00022490"/>
    </source>
</evidence>
<evidence type="ECO:0000256" key="6">
    <source>
        <dbReference type="SAM" id="MobiDB-lite"/>
    </source>
</evidence>
<dbReference type="Pfam" id="PF16598">
    <property type="entry name" value="Edc3_linker"/>
    <property type="match status" value="1"/>
</dbReference>
<dbReference type="SUPFAM" id="SSF64153">
    <property type="entry name" value="YjeF N-terminal domain-like"/>
    <property type="match status" value="1"/>
</dbReference>
<keyword evidence="4" id="KW-0963">Cytoplasm</keyword>
<dbReference type="GO" id="GO:0033962">
    <property type="term" value="P:P-body assembly"/>
    <property type="evidence" value="ECO:0007669"/>
    <property type="project" value="TreeGrafter"/>
</dbReference>
<dbReference type="PROSITE" id="PS51385">
    <property type="entry name" value="YJEF_N"/>
    <property type="match status" value="1"/>
</dbReference>
<dbReference type="CDD" id="cd01737">
    <property type="entry name" value="LSm16_N"/>
    <property type="match status" value="1"/>
</dbReference>
<evidence type="ECO:0000256" key="2">
    <source>
        <dbReference type="ARBA" id="ARBA00006610"/>
    </source>
</evidence>
<dbReference type="PROSITE" id="PS51512">
    <property type="entry name" value="DFDF"/>
    <property type="match status" value="1"/>
</dbReference>